<reference evidence="1" key="1">
    <citation type="submission" date="2014-09" db="EMBL/GenBank/DDBJ databases">
        <authorList>
            <person name="Magalhaes I.L.F."/>
            <person name="Oliveira U."/>
            <person name="Santos F.R."/>
            <person name="Vidigal T.H.D.A."/>
            <person name="Brescovit A.D."/>
            <person name="Santos A.J."/>
        </authorList>
    </citation>
    <scope>NUCLEOTIDE SEQUENCE</scope>
    <source>
        <tissue evidence="1">Shoot tissue taken approximately 20 cm above the soil surface</tissue>
    </source>
</reference>
<organism evidence="1">
    <name type="scientific">Arundo donax</name>
    <name type="common">Giant reed</name>
    <name type="synonym">Donax arundinaceus</name>
    <dbReference type="NCBI Taxonomy" id="35708"/>
    <lineage>
        <taxon>Eukaryota</taxon>
        <taxon>Viridiplantae</taxon>
        <taxon>Streptophyta</taxon>
        <taxon>Embryophyta</taxon>
        <taxon>Tracheophyta</taxon>
        <taxon>Spermatophyta</taxon>
        <taxon>Magnoliopsida</taxon>
        <taxon>Liliopsida</taxon>
        <taxon>Poales</taxon>
        <taxon>Poaceae</taxon>
        <taxon>PACMAD clade</taxon>
        <taxon>Arundinoideae</taxon>
        <taxon>Arundineae</taxon>
        <taxon>Arundo</taxon>
    </lineage>
</organism>
<dbReference type="AlphaFoldDB" id="A0A0A9HZ51"/>
<sequence>MLVSSGCCSVCCWVTS</sequence>
<accession>A0A0A9HZ51</accession>
<proteinExistence type="predicted"/>
<evidence type="ECO:0000313" key="1">
    <source>
        <dbReference type="EMBL" id="JAE38183.1"/>
    </source>
</evidence>
<protein>
    <submittedName>
        <fullName evidence="1">Uncharacterized protein</fullName>
    </submittedName>
</protein>
<dbReference type="EMBL" id="GBRH01159713">
    <property type="protein sequence ID" value="JAE38183.1"/>
    <property type="molecule type" value="Transcribed_RNA"/>
</dbReference>
<reference evidence="1" key="2">
    <citation type="journal article" date="2015" name="Data Brief">
        <title>Shoot transcriptome of the giant reed, Arundo donax.</title>
        <authorList>
            <person name="Barrero R.A."/>
            <person name="Guerrero F.D."/>
            <person name="Moolhuijzen P."/>
            <person name="Goolsby J.A."/>
            <person name="Tidwell J."/>
            <person name="Bellgard S.E."/>
            <person name="Bellgard M.I."/>
        </authorList>
    </citation>
    <scope>NUCLEOTIDE SEQUENCE</scope>
    <source>
        <tissue evidence="1">Shoot tissue taken approximately 20 cm above the soil surface</tissue>
    </source>
</reference>
<name>A0A0A9HZ51_ARUDO</name>